<keyword evidence="6" id="KW-0676">Redox-active center</keyword>
<comment type="similarity">
    <text evidence="8">Belongs to the peroxiredoxin family. BCP/PrxQ subfamily.</text>
</comment>
<feature type="region of interest" description="Disordered" evidence="10">
    <location>
        <begin position="1"/>
        <end position="137"/>
    </location>
</feature>
<dbReference type="CDD" id="cd03017">
    <property type="entry name" value="PRX_BCP"/>
    <property type="match status" value="1"/>
</dbReference>
<dbReference type="Gene3D" id="3.40.30.10">
    <property type="entry name" value="Glutaredoxin"/>
    <property type="match status" value="1"/>
</dbReference>
<keyword evidence="4" id="KW-0560">Oxidoreductase</keyword>
<dbReference type="InterPro" id="IPR013766">
    <property type="entry name" value="Thioredoxin_domain"/>
</dbReference>
<keyword evidence="3" id="KW-0049">Antioxidant</keyword>
<organism evidence="12 13">
    <name type="scientific">Olpidium bornovanus</name>
    <dbReference type="NCBI Taxonomy" id="278681"/>
    <lineage>
        <taxon>Eukaryota</taxon>
        <taxon>Fungi</taxon>
        <taxon>Fungi incertae sedis</taxon>
        <taxon>Olpidiomycota</taxon>
        <taxon>Olpidiomycotina</taxon>
        <taxon>Olpidiomycetes</taxon>
        <taxon>Olpidiales</taxon>
        <taxon>Olpidiaceae</taxon>
        <taxon>Olpidium</taxon>
    </lineage>
</organism>
<dbReference type="GO" id="GO:0045454">
    <property type="term" value="P:cell redox homeostasis"/>
    <property type="evidence" value="ECO:0007669"/>
    <property type="project" value="TreeGrafter"/>
</dbReference>
<dbReference type="Pfam" id="PF00578">
    <property type="entry name" value="AhpC-TSA"/>
    <property type="match status" value="1"/>
</dbReference>
<dbReference type="GO" id="GO:0034599">
    <property type="term" value="P:cellular response to oxidative stress"/>
    <property type="evidence" value="ECO:0007669"/>
    <property type="project" value="TreeGrafter"/>
</dbReference>
<reference evidence="12 13" key="1">
    <citation type="journal article" name="Sci. Rep.">
        <title>Genome-scale phylogenetic analyses confirm Olpidium as the closest living zoosporic fungus to the non-flagellated, terrestrial fungi.</title>
        <authorList>
            <person name="Chang Y."/>
            <person name="Rochon D."/>
            <person name="Sekimoto S."/>
            <person name="Wang Y."/>
            <person name="Chovatia M."/>
            <person name="Sandor L."/>
            <person name="Salamov A."/>
            <person name="Grigoriev I.V."/>
            <person name="Stajich J.E."/>
            <person name="Spatafora J.W."/>
        </authorList>
    </citation>
    <scope>NUCLEOTIDE SEQUENCE [LARGE SCALE GENOMIC DNA]</scope>
    <source>
        <strain evidence="12">S191</strain>
    </source>
</reference>
<dbReference type="SUPFAM" id="SSF52833">
    <property type="entry name" value="Thioredoxin-like"/>
    <property type="match status" value="1"/>
</dbReference>
<dbReference type="PANTHER" id="PTHR42801:SF23">
    <property type="entry name" value="PEROXIREDOXIN DOT5"/>
    <property type="match status" value="1"/>
</dbReference>
<name>A0A8H8DKS0_9FUNG</name>
<feature type="domain" description="Thioredoxin" evidence="11">
    <location>
        <begin position="164"/>
        <end position="318"/>
    </location>
</feature>
<dbReference type="EC" id="1.11.1.24" evidence="1"/>
<evidence type="ECO:0000313" key="12">
    <source>
        <dbReference type="EMBL" id="KAG5461991.1"/>
    </source>
</evidence>
<dbReference type="GO" id="GO:0005737">
    <property type="term" value="C:cytoplasm"/>
    <property type="evidence" value="ECO:0007669"/>
    <property type="project" value="TreeGrafter"/>
</dbReference>
<gene>
    <name evidence="12" type="ORF">BJ554DRAFT_5736</name>
</gene>
<evidence type="ECO:0000256" key="9">
    <source>
        <dbReference type="ARBA" id="ARBA00049091"/>
    </source>
</evidence>
<evidence type="ECO:0000256" key="2">
    <source>
        <dbReference type="ARBA" id="ARBA00022559"/>
    </source>
</evidence>
<evidence type="ECO:0000259" key="11">
    <source>
        <dbReference type="PROSITE" id="PS51352"/>
    </source>
</evidence>
<evidence type="ECO:0000256" key="5">
    <source>
        <dbReference type="ARBA" id="ARBA00023157"/>
    </source>
</evidence>
<dbReference type="Proteomes" id="UP000673691">
    <property type="component" value="Unassembled WGS sequence"/>
</dbReference>
<evidence type="ECO:0000256" key="4">
    <source>
        <dbReference type="ARBA" id="ARBA00023002"/>
    </source>
</evidence>
<dbReference type="OrthoDB" id="338622at2759"/>
<proteinExistence type="inferred from homology"/>
<dbReference type="InterPro" id="IPR050924">
    <property type="entry name" value="Peroxiredoxin_BCP/PrxQ"/>
</dbReference>
<evidence type="ECO:0000256" key="6">
    <source>
        <dbReference type="ARBA" id="ARBA00023284"/>
    </source>
</evidence>
<keyword evidence="13" id="KW-1185">Reference proteome</keyword>
<protein>
    <recommendedName>
        <fullName evidence="1">thioredoxin-dependent peroxiredoxin</fullName>
        <ecNumber evidence="1">1.11.1.24</ecNumber>
    </recommendedName>
    <alternativeName>
        <fullName evidence="7">Thioredoxin peroxidase</fullName>
    </alternativeName>
</protein>
<feature type="compositionally biased region" description="Basic and acidic residues" evidence="10">
    <location>
        <begin position="122"/>
        <end position="137"/>
    </location>
</feature>
<sequence>MPRKVKDNEASATGAGPTSVAASRPRRACVIQNPPNYAPELKKRKADSGPVTSDAPAKESFAGPSKAGPVTSEKGAPEITKSGRKKDSTAGKGKGTPTETKLNNKEAGANGTTVAPGEGTLSEEKENGGHKDVMIDKKGEIAQEEAKVTGERRRKVSETNSAGLQVGDALPDLKLADNEGKFVSLHELVEESGVVIYAYPKANTPGCTQQSLLFKEHHKRFLEKHYRIFGISGDSTKSQASWKNKLGFPFSLLSDLSDDCGGLKQLGFLKPGSTNSVLRSHIVVAKGTNGGRVEQVVYGVKPKESAEKALQCIDAAGP</sequence>
<comment type="catalytic activity">
    <reaction evidence="9">
        <text>a hydroperoxide + [thioredoxin]-dithiol = an alcohol + [thioredoxin]-disulfide + H2O</text>
        <dbReference type="Rhea" id="RHEA:62620"/>
        <dbReference type="Rhea" id="RHEA-COMP:10698"/>
        <dbReference type="Rhea" id="RHEA-COMP:10700"/>
        <dbReference type="ChEBI" id="CHEBI:15377"/>
        <dbReference type="ChEBI" id="CHEBI:29950"/>
        <dbReference type="ChEBI" id="CHEBI:30879"/>
        <dbReference type="ChEBI" id="CHEBI:35924"/>
        <dbReference type="ChEBI" id="CHEBI:50058"/>
        <dbReference type="EC" id="1.11.1.24"/>
    </reaction>
</comment>
<dbReference type="PROSITE" id="PS51352">
    <property type="entry name" value="THIOREDOXIN_2"/>
    <property type="match status" value="1"/>
</dbReference>
<dbReference type="AlphaFoldDB" id="A0A8H8DKS0"/>
<dbReference type="GO" id="GO:0008379">
    <property type="term" value="F:thioredoxin peroxidase activity"/>
    <property type="evidence" value="ECO:0007669"/>
    <property type="project" value="TreeGrafter"/>
</dbReference>
<dbReference type="InterPro" id="IPR000866">
    <property type="entry name" value="AhpC/TSA"/>
</dbReference>
<evidence type="ECO:0000256" key="7">
    <source>
        <dbReference type="ARBA" id="ARBA00032824"/>
    </source>
</evidence>
<dbReference type="InterPro" id="IPR036249">
    <property type="entry name" value="Thioredoxin-like_sf"/>
</dbReference>
<evidence type="ECO:0000256" key="3">
    <source>
        <dbReference type="ARBA" id="ARBA00022862"/>
    </source>
</evidence>
<evidence type="ECO:0000256" key="8">
    <source>
        <dbReference type="ARBA" id="ARBA00038489"/>
    </source>
</evidence>
<dbReference type="EMBL" id="JAEFCI010002801">
    <property type="protein sequence ID" value="KAG5461991.1"/>
    <property type="molecule type" value="Genomic_DNA"/>
</dbReference>
<evidence type="ECO:0000313" key="13">
    <source>
        <dbReference type="Proteomes" id="UP000673691"/>
    </source>
</evidence>
<dbReference type="PANTHER" id="PTHR42801">
    <property type="entry name" value="THIOREDOXIN-DEPENDENT PEROXIDE REDUCTASE"/>
    <property type="match status" value="1"/>
</dbReference>
<keyword evidence="2" id="KW-0575">Peroxidase</keyword>
<accession>A0A8H8DKS0</accession>
<keyword evidence="5" id="KW-1015">Disulfide bond</keyword>
<evidence type="ECO:0000256" key="1">
    <source>
        <dbReference type="ARBA" id="ARBA00013017"/>
    </source>
</evidence>
<comment type="caution">
    <text evidence="12">The sequence shown here is derived from an EMBL/GenBank/DDBJ whole genome shotgun (WGS) entry which is preliminary data.</text>
</comment>
<evidence type="ECO:0000256" key="10">
    <source>
        <dbReference type="SAM" id="MobiDB-lite"/>
    </source>
</evidence>